<comment type="caution">
    <text evidence="1">The sequence shown here is derived from an EMBL/GenBank/DDBJ whole genome shotgun (WGS) entry which is preliminary data.</text>
</comment>
<evidence type="ECO:0008006" key="3">
    <source>
        <dbReference type="Google" id="ProtNLM"/>
    </source>
</evidence>
<name>A0AAX2CKH3_9BACI</name>
<organism evidence="1 2">
    <name type="scientific">Bacillus cytotoxicus</name>
    <dbReference type="NCBI Taxonomy" id="580165"/>
    <lineage>
        <taxon>Bacteria</taxon>
        <taxon>Bacillati</taxon>
        <taxon>Bacillota</taxon>
        <taxon>Bacilli</taxon>
        <taxon>Bacillales</taxon>
        <taxon>Bacillaceae</taxon>
        <taxon>Bacillus</taxon>
        <taxon>Bacillus cereus group</taxon>
    </lineage>
</organism>
<evidence type="ECO:0000313" key="1">
    <source>
        <dbReference type="EMBL" id="SCL99856.1"/>
    </source>
</evidence>
<accession>A0AAX2CKH3</accession>
<sequence>MAATTIANDINRLHNRTDYKKLLSDTTIANYFRNIKVFRVTA</sequence>
<proteinExistence type="predicted"/>
<dbReference type="EMBL" id="FMIK01000042">
    <property type="protein sequence ID" value="SCL99856.1"/>
    <property type="molecule type" value="Genomic_DNA"/>
</dbReference>
<evidence type="ECO:0000313" key="2">
    <source>
        <dbReference type="Proteomes" id="UP000242164"/>
    </source>
</evidence>
<protein>
    <recommendedName>
        <fullName evidence="3">Transposase</fullName>
    </recommendedName>
</protein>
<dbReference type="Proteomes" id="UP000242164">
    <property type="component" value="Unassembled WGS sequence"/>
</dbReference>
<dbReference type="AlphaFoldDB" id="A0AAX2CKH3"/>
<reference evidence="1 2" key="1">
    <citation type="submission" date="2016-08" db="EMBL/GenBank/DDBJ databases">
        <authorList>
            <person name="Loux V."/>
            <person name="Rue O."/>
        </authorList>
    </citation>
    <scope>NUCLEOTIDE SEQUENCE [LARGE SCALE GENOMIC DNA]</scope>
    <source>
        <strain evidence="1 2">AFSSA_08CEB44bac</strain>
    </source>
</reference>
<gene>
    <name evidence="1" type="ORF">BCB44BAC_03223</name>
</gene>